<dbReference type="EC" id="5.5.1.2" evidence="4"/>
<dbReference type="Gene3D" id="1.20.200.10">
    <property type="entry name" value="Fumarase/aspartase (Central domain)"/>
    <property type="match status" value="1"/>
</dbReference>
<organism evidence="4 5">
    <name type="scientific">Kocuria rhizophila (strain ATCC 9341 / DSM 348 / NBRC 103217 / DC2201)</name>
    <dbReference type="NCBI Taxonomy" id="378753"/>
    <lineage>
        <taxon>Bacteria</taxon>
        <taxon>Bacillati</taxon>
        <taxon>Actinomycetota</taxon>
        <taxon>Actinomycetes</taxon>
        <taxon>Micrococcales</taxon>
        <taxon>Micrococcaceae</taxon>
        <taxon>Kocuria</taxon>
    </lineage>
</organism>
<dbReference type="KEGG" id="krh:KRH_06060"/>
<keyword evidence="4" id="KW-0413">Isomerase</keyword>
<dbReference type="eggNOG" id="COG0015">
    <property type="taxonomic scope" value="Bacteria"/>
</dbReference>
<dbReference type="Pfam" id="PF00206">
    <property type="entry name" value="Lyase_1"/>
    <property type="match status" value="1"/>
</dbReference>
<keyword evidence="1" id="KW-0456">Lyase</keyword>
<keyword evidence="5" id="KW-1185">Reference proteome</keyword>
<dbReference type="EMBL" id="AP009152">
    <property type="protein sequence ID" value="BAG28953.1"/>
    <property type="molecule type" value="Genomic_DNA"/>
</dbReference>
<dbReference type="HOGENOM" id="CLU_030949_3_3_11"/>
<dbReference type="InterPro" id="IPR024083">
    <property type="entry name" value="Fumarase/histidase_N"/>
</dbReference>
<dbReference type="AlphaFoldDB" id="B2GIK4"/>
<evidence type="ECO:0000256" key="1">
    <source>
        <dbReference type="ARBA" id="ARBA00023239"/>
    </source>
</evidence>
<dbReference type="PRINTS" id="PR00149">
    <property type="entry name" value="FUMRATELYASE"/>
</dbReference>
<dbReference type="Proteomes" id="UP000008838">
    <property type="component" value="Chromosome"/>
</dbReference>
<evidence type="ECO:0000313" key="5">
    <source>
        <dbReference type="Proteomes" id="UP000008838"/>
    </source>
</evidence>
<dbReference type="InterPro" id="IPR022761">
    <property type="entry name" value="Fumarate_lyase_N"/>
</dbReference>
<dbReference type="PANTHER" id="PTHR43172:SF2">
    <property type="entry name" value="ADENYLOSUCCINATE LYASE C-TERMINAL DOMAIN-CONTAINING PROTEIN"/>
    <property type="match status" value="1"/>
</dbReference>
<evidence type="ECO:0000256" key="2">
    <source>
        <dbReference type="ARBA" id="ARBA00034772"/>
    </source>
</evidence>
<dbReference type="GO" id="GO:0047472">
    <property type="term" value="F:3-carboxy-cis,cis-muconate cycloisomerase activity"/>
    <property type="evidence" value="ECO:0007669"/>
    <property type="project" value="UniProtKB-EC"/>
</dbReference>
<proteinExistence type="inferred from homology"/>
<dbReference type="InterPro" id="IPR000362">
    <property type="entry name" value="Fumarate_lyase_fam"/>
</dbReference>
<dbReference type="RefSeq" id="WP_012397679.1">
    <property type="nucleotide sequence ID" value="NC_010617.1"/>
</dbReference>
<accession>B2GIK4</accession>
<reference evidence="4 5" key="1">
    <citation type="journal article" date="2008" name="J. Bacteriol.">
        <title>Complete genome sequence of the soil actinomycete Kocuria rhizophila.</title>
        <authorList>
            <person name="Takarada H."/>
            <person name="Sekine M."/>
            <person name="Kosugi H."/>
            <person name="Matsuo Y."/>
            <person name="Fujisawa T."/>
            <person name="Omata S."/>
            <person name="Kishi E."/>
            <person name="Shimizu A."/>
            <person name="Tsukatani N."/>
            <person name="Tanikawa S."/>
            <person name="Fujita N."/>
            <person name="Harayama S."/>
        </authorList>
    </citation>
    <scope>NUCLEOTIDE SEQUENCE [LARGE SCALE GENOMIC DNA]</scope>
    <source>
        <strain evidence="5">ATCC 9341 / DSM 348 / NBRC 103217 / DC2201</strain>
    </source>
</reference>
<gene>
    <name evidence="4" type="primary">pcaB</name>
    <name evidence="4" type="ordered locus">KRH_06060</name>
</gene>
<dbReference type="InterPro" id="IPR008948">
    <property type="entry name" value="L-Aspartase-like"/>
</dbReference>
<sequence>MVSDLLRPGVHRAQELLDDRAVVCAILAVEDAWVAAQHREGLVSAEEAAAAHAAVDRVGTDPHHLRELVTASEGGGNPVIPVLGAYRRAVEQVLGRPLPAVHASLTSQDVMDTALAHLLSSVRRRVVGDLTRAGDALAELVRRHRGTPMVARTLTQHALPTTFGLKAAGWLAAVDDAADEVSARVRLPLSCGGAAGTLAATVALVSGTAPGAQSSAQGAAHDQPLDPTQRLLHHWAGQLGLEVPDAPWHTTRTPVVRAAGALAEVAAALSRLANDVLLLSRPEIGELREPTAPGRGASSAMPQKQNPVLSVLLKRTALLAPGLASGVLAGAGAAVDERPDGGWHAEWPALGELAELTAAASSHAAELAEGLTVDAPRMARNLADAGTGVLAEPLAVALAPMLGERGADTARQLVRDAVRAEPHDVGALTERLAEAVAASDGAVAPPGVDARSTGALAAWLRPLTDPRAHLGAAPQLCDRAVARHDERRNR</sequence>
<feature type="domain" description="Fumarate lyase N-terminal" evidence="3">
    <location>
        <begin position="29"/>
        <end position="314"/>
    </location>
</feature>
<dbReference type="GO" id="GO:0016829">
    <property type="term" value="F:lyase activity"/>
    <property type="evidence" value="ECO:0007669"/>
    <property type="project" value="UniProtKB-KW"/>
</dbReference>
<dbReference type="PANTHER" id="PTHR43172">
    <property type="entry name" value="ADENYLOSUCCINATE LYASE"/>
    <property type="match status" value="1"/>
</dbReference>
<comment type="similarity">
    <text evidence="2">Belongs to the class-II fumarase/aspartase family.</text>
</comment>
<name>B2GIK4_KOCRD</name>
<evidence type="ECO:0000259" key="3">
    <source>
        <dbReference type="Pfam" id="PF00206"/>
    </source>
</evidence>
<protein>
    <submittedName>
        <fullName evidence="4">3-carboxy-cis,cis-muconate cycloisomerase</fullName>
        <ecNumber evidence="4">5.5.1.2</ecNumber>
    </submittedName>
</protein>
<evidence type="ECO:0000313" key="4">
    <source>
        <dbReference type="EMBL" id="BAG28953.1"/>
    </source>
</evidence>
<dbReference type="Gene3D" id="1.10.40.30">
    <property type="entry name" value="Fumarase/aspartase (C-terminal domain)"/>
    <property type="match status" value="1"/>
</dbReference>
<dbReference type="Gene3D" id="1.10.275.10">
    <property type="entry name" value="Fumarase/aspartase (N-terminal domain)"/>
    <property type="match status" value="1"/>
</dbReference>
<dbReference type="STRING" id="378753.KRH_06060"/>
<dbReference type="SUPFAM" id="SSF48557">
    <property type="entry name" value="L-aspartase-like"/>
    <property type="match status" value="1"/>
</dbReference>